<evidence type="ECO:0000313" key="3">
    <source>
        <dbReference type="Proteomes" id="UP000177306"/>
    </source>
</evidence>
<protein>
    <submittedName>
        <fullName evidence="2">Uncharacterized protein</fullName>
    </submittedName>
</protein>
<organism evidence="2 3">
    <name type="scientific">Candidatus Kaiserbacteria bacterium RIFCSPLOWO2_01_FULL_53_17</name>
    <dbReference type="NCBI Taxonomy" id="1798511"/>
    <lineage>
        <taxon>Bacteria</taxon>
        <taxon>Candidatus Kaiseribacteriota</taxon>
    </lineage>
</organism>
<dbReference type="AlphaFoldDB" id="A0A1F6EG42"/>
<feature type="transmembrane region" description="Helical" evidence="1">
    <location>
        <begin position="41"/>
        <end position="60"/>
    </location>
</feature>
<sequence length="329" mass="35382">MVLHEGGDYQKMIAGIDPPQEPEVVITEMPSKPGWIRAHPYFAATIATLGLLILGTTLFLQRTDVNPASSSGAWGGAGGLFFANLRATAPYRPSAEDVTYVQSIAQAVPFIPIPKPSQSNQQEGAEGETHDNIAALLALLVQPNSTAAGSSEETPDTYAFIPQGFITTSTSNESRTVTPGQESGLHEYGNQVGTYIKDFEDMHRAGPQILKDHIEDRANPQKIAALERLASDMEYLGISLLEMDYVPANATAMHKAYAAAYKAAGVNLIKVSETTTDEEFVDAIATYNASVEELTKRFLMLVALFGANNITFSSSDPGSVFMFNPSLSL</sequence>
<keyword evidence="1" id="KW-0472">Membrane</keyword>
<name>A0A1F6EG42_9BACT</name>
<dbReference type="Proteomes" id="UP000177306">
    <property type="component" value="Unassembled WGS sequence"/>
</dbReference>
<proteinExistence type="predicted"/>
<keyword evidence="1" id="KW-0812">Transmembrane</keyword>
<gene>
    <name evidence="2" type="ORF">A3A38_03180</name>
</gene>
<comment type="caution">
    <text evidence="2">The sequence shown here is derived from an EMBL/GenBank/DDBJ whole genome shotgun (WGS) entry which is preliminary data.</text>
</comment>
<reference evidence="2 3" key="1">
    <citation type="journal article" date="2016" name="Nat. Commun.">
        <title>Thousands of microbial genomes shed light on interconnected biogeochemical processes in an aquifer system.</title>
        <authorList>
            <person name="Anantharaman K."/>
            <person name="Brown C.T."/>
            <person name="Hug L.A."/>
            <person name="Sharon I."/>
            <person name="Castelle C.J."/>
            <person name="Probst A.J."/>
            <person name="Thomas B.C."/>
            <person name="Singh A."/>
            <person name="Wilkins M.J."/>
            <person name="Karaoz U."/>
            <person name="Brodie E.L."/>
            <person name="Williams K.H."/>
            <person name="Hubbard S.S."/>
            <person name="Banfield J.F."/>
        </authorList>
    </citation>
    <scope>NUCLEOTIDE SEQUENCE [LARGE SCALE GENOMIC DNA]</scope>
</reference>
<evidence type="ECO:0000313" key="2">
    <source>
        <dbReference type="EMBL" id="OGG72611.1"/>
    </source>
</evidence>
<keyword evidence="1" id="KW-1133">Transmembrane helix</keyword>
<dbReference type="EMBL" id="MFLY01000037">
    <property type="protein sequence ID" value="OGG72611.1"/>
    <property type="molecule type" value="Genomic_DNA"/>
</dbReference>
<evidence type="ECO:0000256" key="1">
    <source>
        <dbReference type="SAM" id="Phobius"/>
    </source>
</evidence>
<accession>A0A1F6EG42</accession>